<protein>
    <submittedName>
        <fullName evidence="2">Uncharacterized protein</fullName>
    </submittedName>
</protein>
<name>A0A378IG85_9GAMM</name>
<dbReference type="EMBL" id="LNXX01000006">
    <property type="protein sequence ID" value="KTC92642.1"/>
    <property type="molecule type" value="Genomic_DNA"/>
</dbReference>
<keyword evidence="3" id="KW-1185">Reference proteome</keyword>
<evidence type="ECO:0000313" key="2">
    <source>
        <dbReference type="EMBL" id="STX34258.1"/>
    </source>
</evidence>
<reference evidence="1 3" key="1">
    <citation type="submission" date="2015-11" db="EMBL/GenBank/DDBJ databases">
        <title>Genomic analysis of 38 Legionella species identifies large and diverse effector repertoires.</title>
        <authorList>
            <person name="Burstein D."/>
            <person name="Amaro F."/>
            <person name="Zusman T."/>
            <person name="Lifshitz Z."/>
            <person name="Cohen O."/>
            <person name="Gilbert J.A."/>
            <person name="Pupko T."/>
            <person name="Shuman H.A."/>
            <person name="Segal G."/>
        </authorList>
    </citation>
    <scope>NUCLEOTIDE SEQUENCE [LARGE SCALE GENOMIC DNA]</scope>
    <source>
        <strain evidence="1 3">CDC#72-OH-14</strain>
    </source>
</reference>
<organism evidence="2 4">
    <name type="scientific">Legionella cincinnatiensis</name>
    <dbReference type="NCBI Taxonomy" id="28085"/>
    <lineage>
        <taxon>Bacteria</taxon>
        <taxon>Pseudomonadati</taxon>
        <taxon>Pseudomonadota</taxon>
        <taxon>Gammaproteobacteria</taxon>
        <taxon>Legionellales</taxon>
        <taxon>Legionellaceae</taxon>
        <taxon>Legionella</taxon>
    </lineage>
</organism>
<evidence type="ECO:0000313" key="4">
    <source>
        <dbReference type="Proteomes" id="UP000255316"/>
    </source>
</evidence>
<dbReference type="AlphaFoldDB" id="A0A378IG85"/>
<dbReference type="EMBL" id="UGNX01000001">
    <property type="protein sequence ID" value="STX34258.1"/>
    <property type="molecule type" value="Genomic_DNA"/>
</dbReference>
<dbReference type="Proteomes" id="UP000054854">
    <property type="component" value="Unassembled WGS sequence"/>
</dbReference>
<accession>A0A378IG85</accession>
<reference evidence="2 4" key="2">
    <citation type="submission" date="2018-06" db="EMBL/GenBank/DDBJ databases">
        <authorList>
            <consortium name="Pathogen Informatics"/>
            <person name="Doyle S."/>
        </authorList>
    </citation>
    <scope>NUCLEOTIDE SEQUENCE [LARGE SCALE GENOMIC DNA]</scope>
    <source>
        <strain evidence="2 4">NCTC12438</strain>
    </source>
</reference>
<gene>
    <name evidence="1" type="ORF">Lcin_0552</name>
    <name evidence="2" type="ORF">NCTC12438_00851</name>
</gene>
<proteinExistence type="predicted"/>
<evidence type="ECO:0000313" key="1">
    <source>
        <dbReference type="EMBL" id="KTC92642.1"/>
    </source>
</evidence>
<dbReference type="Proteomes" id="UP000255316">
    <property type="component" value="Unassembled WGS sequence"/>
</dbReference>
<evidence type="ECO:0000313" key="3">
    <source>
        <dbReference type="Proteomes" id="UP000054854"/>
    </source>
</evidence>
<sequence>MDRYFYRAILQLLKPEHIQEVAILDIHGKGNYEKWKLFFESFGLDIYYIGDFDNVFTLDFLRNKLINREIKNKAEGDIQD</sequence>